<dbReference type="Proteomes" id="UP000466785">
    <property type="component" value="Chromosome"/>
</dbReference>
<dbReference type="AlphaFoldDB" id="A0A6N4VGB1"/>
<evidence type="ECO:0000313" key="3">
    <source>
        <dbReference type="Proteomes" id="UP000466785"/>
    </source>
</evidence>
<feature type="compositionally biased region" description="Acidic residues" evidence="1">
    <location>
        <begin position="83"/>
        <end position="102"/>
    </location>
</feature>
<proteinExistence type="predicted"/>
<feature type="region of interest" description="Disordered" evidence="1">
    <location>
        <begin position="26"/>
        <end position="54"/>
    </location>
</feature>
<dbReference type="KEGG" id="mpof:MPOR_42190"/>
<accession>A0A6N4VGB1</accession>
<gene>
    <name evidence="2" type="ORF">MPOR_42190</name>
</gene>
<keyword evidence="3" id="KW-1185">Reference proteome</keyword>
<feature type="region of interest" description="Disordered" evidence="1">
    <location>
        <begin position="77"/>
        <end position="109"/>
    </location>
</feature>
<protein>
    <submittedName>
        <fullName evidence="2">Uncharacterized protein</fullName>
    </submittedName>
</protein>
<name>A0A6N4VGB1_9MYCO</name>
<organism evidence="2 3">
    <name type="scientific">Mycolicibacterium poriferae</name>
    <dbReference type="NCBI Taxonomy" id="39694"/>
    <lineage>
        <taxon>Bacteria</taxon>
        <taxon>Bacillati</taxon>
        <taxon>Actinomycetota</taxon>
        <taxon>Actinomycetes</taxon>
        <taxon>Mycobacteriales</taxon>
        <taxon>Mycobacteriaceae</taxon>
        <taxon>Mycolicibacterium</taxon>
    </lineage>
</organism>
<dbReference type="EMBL" id="AP022570">
    <property type="protein sequence ID" value="BBX53193.1"/>
    <property type="molecule type" value="Genomic_DNA"/>
</dbReference>
<evidence type="ECO:0000313" key="2">
    <source>
        <dbReference type="EMBL" id="BBX53193.1"/>
    </source>
</evidence>
<reference evidence="2 3" key="1">
    <citation type="journal article" date="2019" name="Emerg. Microbes Infect.">
        <title>Comprehensive subspecies identification of 175 nontuberculous mycobacteria species based on 7547 genomic profiles.</title>
        <authorList>
            <person name="Matsumoto Y."/>
            <person name="Kinjo T."/>
            <person name="Motooka D."/>
            <person name="Nabeya D."/>
            <person name="Jung N."/>
            <person name="Uechi K."/>
            <person name="Horii T."/>
            <person name="Iida T."/>
            <person name="Fujita J."/>
            <person name="Nakamura S."/>
        </authorList>
    </citation>
    <scope>NUCLEOTIDE SEQUENCE [LARGE SCALE GENOMIC DNA]</scope>
    <source>
        <strain evidence="2 3">JCM 12603</strain>
    </source>
</reference>
<sequence length="109" mass="11425">MVAACVAMLRAFRYDLATTPQFLKVSAPGELSTVSGGNGTNGGHRANGDNGRHDVSATLAGLVAVHRIDVDTVTVHETTGEVTVEEPVDPLADSEGDFEDDSVEQRSQS</sequence>
<evidence type="ECO:0000256" key="1">
    <source>
        <dbReference type="SAM" id="MobiDB-lite"/>
    </source>
</evidence>